<comment type="caution">
    <text evidence="1">The sequence shown here is derived from an EMBL/GenBank/DDBJ whole genome shotgun (WGS) entry which is preliminary data.</text>
</comment>
<reference evidence="1 2" key="1">
    <citation type="submission" date="2023-03" db="EMBL/GenBank/DDBJ databases">
        <title>Novosphingobium cyanobacteriorum sp. nov., isolated from a eutrophic reservoir during the Microcystis bloom period.</title>
        <authorList>
            <person name="Kang M."/>
            <person name="Le V."/>
            <person name="Ko S.-R."/>
            <person name="Lee S.-A."/>
            <person name="Ahn C.-Y."/>
        </authorList>
    </citation>
    <scope>NUCLEOTIDE SEQUENCE [LARGE SCALE GENOMIC DNA]</scope>
    <source>
        <strain evidence="1 2">HBC54</strain>
    </source>
</reference>
<name>A0ABT6CJ86_9SPHN</name>
<dbReference type="RefSeq" id="WP_277278173.1">
    <property type="nucleotide sequence ID" value="NZ_JAROCY010000010.1"/>
</dbReference>
<evidence type="ECO:0000313" key="2">
    <source>
        <dbReference type="Proteomes" id="UP001222770"/>
    </source>
</evidence>
<dbReference type="Proteomes" id="UP001222770">
    <property type="component" value="Unassembled WGS sequence"/>
</dbReference>
<protein>
    <submittedName>
        <fullName evidence="1">Uncharacterized protein</fullName>
    </submittedName>
</protein>
<organism evidence="1 2">
    <name type="scientific">Novosphingobium cyanobacteriorum</name>
    <dbReference type="NCBI Taxonomy" id="3024215"/>
    <lineage>
        <taxon>Bacteria</taxon>
        <taxon>Pseudomonadati</taxon>
        <taxon>Pseudomonadota</taxon>
        <taxon>Alphaproteobacteria</taxon>
        <taxon>Sphingomonadales</taxon>
        <taxon>Sphingomonadaceae</taxon>
        <taxon>Novosphingobium</taxon>
    </lineage>
</organism>
<evidence type="ECO:0000313" key="1">
    <source>
        <dbReference type="EMBL" id="MDF8333970.1"/>
    </source>
</evidence>
<sequence length="120" mass="13267">MTVGWKIEPDCRARLLELVPPRYVRVVADHVTRRPFNEPDAEPPPPISNARIVGRADDGTGVETLVVAMEGTTARPDGGIWHITWSLAEGRSAKESNELLSDKEWEPFDGGPLKLTPAVW</sequence>
<gene>
    <name evidence="1" type="ORF">POM99_12210</name>
</gene>
<dbReference type="EMBL" id="JAROCY010000010">
    <property type="protein sequence ID" value="MDF8333970.1"/>
    <property type="molecule type" value="Genomic_DNA"/>
</dbReference>
<keyword evidence="2" id="KW-1185">Reference proteome</keyword>
<accession>A0ABT6CJ86</accession>
<proteinExistence type="predicted"/>